<dbReference type="Proteomes" id="UP000694580">
    <property type="component" value="Chromosome 20"/>
</dbReference>
<evidence type="ECO:0000313" key="5">
    <source>
        <dbReference type="Proteomes" id="UP000694580"/>
    </source>
</evidence>
<reference evidence="4" key="2">
    <citation type="submission" date="2025-08" db="UniProtKB">
        <authorList>
            <consortium name="Ensembl"/>
        </authorList>
    </citation>
    <scope>IDENTIFICATION</scope>
</reference>
<dbReference type="Gene3D" id="3.40.50.1820">
    <property type="entry name" value="alpha/beta hydrolase"/>
    <property type="match status" value="1"/>
</dbReference>
<dbReference type="PANTHER" id="PTHR11731:SF21">
    <property type="entry name" value="INACTIVE DIPEPTIDYL PEPTIDASE 10"/>
    <property type="match status" value="1"/>
</dbReference>
<keyword evidence="1" id="KW-0812">Transmembrane</keyword>
<proteinExistence type="predicted"/>
<dbReference type="GO" id="GO:0015459">
    <property type="term" value="F:potassium channel regulator activity"/>
    <property type="evidence" value="ECO:0007669"/>
    <property type="project" value="TreeGrafter"/>
</dbReference>
<keyword evidence="1" id="KW-1133">Transmembrane helix</keyword>
<dbReference type="InterPro" id="IPR029058">
    <property type="entry name" value="AB_hydrolase_fold"/>
</dbReference>
<dbReference type="InterPro" id="IPR050278">
    <property type="entry name" value="Serine_Prot_S9B/DPPIV"/>
</dbReference>
<dbReference type="InterPro" id="IPR002469">
    <property type="entry name" value="Peptidase_S9B_N"/>
</dbReference>
<dbReference type="Ensembl" id="ENSDCDT00010071645.1">
    <property type="protein sequence ID" value="ENSDCDP00010060893.1"/>
    <property type="gene ID" value="ENSDCDG00010033663.1"/>
</dbReference>
<dbReference type="GO" id="GO:0008076">
    <property type="term" value="C:voltage-gated potassium channel complex"/>
    <property type="evidence" value="ECO:0007669"/>
    <property type="project" value="TreeGrafter"/>
</dbReference>
<gene>
    <name evidence="4" type="primary">LOC114770022</name>
</gene>
<dbReference type="PANTHER" id="PTHR11731">
    <property type="entry name" value="PROTEASE FAMILY S9B,C DIPEPTIDYL-PEPTIDASE IV-RELATED"/>
    <property type="match status" value="1"/>
</dbReference>
<evidence type="ECO:0000259" key="2">
    <source>
        <dbReference type="Pfam" id="PF00326"/>
    </source>
</evidence>
<keyword evidence="1" id="KW-0472">Membrane</keyword>
<feature type="domain" description="Dipeptidylpeptidase IV N-terminal" evidence="3">
    <location>
        <begin position="207"/>
        <end position="546"/>
    </location>
</feature>
<evidence type="ECO:0000259" key="3">
    <source>
        <dbReference type="Pfam" id="PF00930"/>
    </source>
</evidence>
<accession>A0AAY4EU35</accession>
<evidence type="ECO:0008006" key="6">
    <source>
        <dbReference type="Google" id="ProtNLM"/>
    </source>
</evidence>
<dbReference type="SUPFAM" id="SSF53474">
    <property type="entry name" value="alpha/beta-Hydrolases"/>
    <property type="match status" value="1"/>
</dbReference>
<dbReference type="SUPFAM" id="SSF82171">
    <property type="entry name" value="DPP6 N-terminal domain-like"/>
    <property type="match status" value="1"/>
</dbReference>
<dbReference type="Gene3D" id="2.140.10.30">
    <property type="entry name" value="Dipeptidylpeptidase IV, N-terminal domain"/>
    <property type="match status" value="1"/>
</dbReference>
<keyword evidence="5" id="KW-1185">Reference proteome</keyword>
<dbReference type="GO" id="GO:0008236">
    <property type="term" value="F:serine-type peptidase activity"/>
    <property type="evidence" value="ECO:0007669"/>
    <property type="project" value="InterPro"/>
</dbReference>
<dbReference type="GeneTree" id="ENSGT00940000154657"/>
<feature type="transmembrane region" description="Helical" evidence="1">
    <location>
        <begin position="106"/>
        <end position="125"/>
    </location>
</feature>
<organism evidence="4 5">
    <name type="scientific">Denticeps clupeoides</name>
    <name type="common">denticle herring</name>
    <dbReference type="NCBI Taxonomy" id="299321"/>
    <lineage>
        <taxon>Eukaryota</taxon>
        <taxon>Metazoa</taxon>
        <taxon>Chordata</taxon>
        <taxon>Craniata</taxon>
        <taxon>Vertebrata</taxon>
        <taxon>Euteleostomi</taxon>
        <taxon>Actinopterygii</taxon>
        <taxon>Neopterygii</taxon>
        <taxon>Teleostei</taxon>
        <taxon>Clupei</taxon>
        <taxon>Clupeiformes</taxon>
        <taxon>Denticipitoidei</taxon>
        <taxon>Denticipitidae</taxon>
        <taxon>Denticeps</taxon>
    </lineage>
</organism>
<evidence type="ECO:0000256" key="1">
    <source>
        <dbReference type="SAM" id="Phobius"/>
    </source>
</evidence>
<evidence type="ECO:0000313" key="4">
    <source>
        <dbReference type="Ensembl" id="ENSDCDP00010060893.1"/>
    </source>
</evidence>
<feature type="transmembrane region" description="Helical" evidence="1">
    <location>
        <begin position="711"/>
        <end position="730"/>
    </location>
</feature>
<dbReference type="Pfam" id="PF00930">
    <property type="entry name" value="DPPIV_N"/>
    <property type="match status" value="1"/>
</dbReference>
<name>A0AAY4EU35_9TELE</name>
<dbReference type="Pfam" id="PF00326">
    <property type="entry name" value="Peptidase_S9"/>
    <property type="match status" value="1"/>
</dbReference>
<feature type="domain" description="Peptidase S9 prolyl oligopeptidase catalytic" evidence="2">
    <location>
        <begin position="632"/>
        <end position="700"/>
    </location>
</feature>
<sequence length="788" mass="89730">MSYNNISTASEVKLLYSKFCSPARICTLTVRFNNTLTDVGSLGPGGFSDHEFAREQSALSWWNTATGTAHEFTNKQIAAMKNYRMSKMSIEFGDGGPDRNWKGITISLLVIVVVMSLIGLAIFLLSNDNNSKSLGTQLMLDDLFQKDFQMHNPDAVWISDEELIYRTYDGDVMKLDLQSNHTSLLLKNITFVSNFTPFVRIPLLLSLYRFSFSASYLIYNLQTREVHELNPPEVSQSVLQFASWGVRGQQLIFIFENNIYYKMNVKSSSLRLTSSGQEQTIFNGIADWLYEEEVLRSHTAHWWSPKGSTLAFLTINDTLVPNMQLPRFTGSPYPHGHQYPYPKAGQFNPSVKLFVVTLDDSNQLKELLPPDKFDKSDYYITMVKWLTDQKLAVHWFSRAQDTSILSLCEITTGRCAKKHVMTQDKWIERQNQQPFFSKDFSVFFLTKPIKQGGKESFHHIAMISDEYVTSGKWEVTEILEYDDNTNTVFFLSNEDGVAQRHLYRVSTVDRFHRECLTCTLLKPHCSYYDAALSPGGQRVVLSCRGMLIHLIIHVISPFIKGLKILNNNITGELLVRKIVNQVLFISNIEHLSDLALPLEISYPRDFEENGQYPLLLVLSSAPGGQSVSDQFHLDWDSVLVSSDNVVVARLDGRGSGFQGLSIMQDIYQRLGTVDVQDQSAAVEYLIKQPFIDQSRVGVYGQKSDQKSILNLIQLFFSILFMFGLFAGSAFTERYFGFPAKYGFKYEVRLPCLCYSVRLHFQHSAELVKFLAASNINYTLQVCTSIYCL</sequence>
<reference evidence="4 5" key="1">
    <citation type="submission" date="2020-06" db="EMBL/GenBank/DDBJ databases">
        <authorList>
            <consortium name="Wellcome Sanger Institute Data Sharing"/>
        </authorList>
    </citation>
    <scope>NUCLEOTIDE SEQUENCE [LARGE SCALE GENOMIC DNA]</scope>
</reference>
<reference evidence="4" key="3">
    <citation type="submission" date="2025-09" db="UniProtKB">
        <authorList>
            <consortium name="Ensembl"/>
        </authorList>
    </citation>
    <scope>IDENTIFICATION</scope>
</reference>
<protein>
    <recommendedName>
        <fullName evidence="6">Dipeptidylpeptidase IV N-terminal domain-containing protein</fullName>
    </recommendedName>
</protein>
<dbReference type="AlphaFoldDB" id="A0AAY4EU35"/>
<dbReference type="InterPro" id="IPR001375">
    <property type="entry name" value="Peptidase_S9_cat"/>
</dbReference>
<dbReference type="GO" id="GO:1901379">
    <property type="term" value="P:regulation of potassium ion transmembrane transport"/>
    <property type="evidence" value="ECO:0007669"/>
    <property type="project" value="TreeGrafter"/>
</dbReference>
<dbReference type="GO" id="GO:0006508">
    <property type="term" value="P:proteolysis"/>
    <property type="evidence" value="ECO:0007669"/>
    <property type="project" value="InterPro"/>
</dbReference>